<keyword evidence="9 14" id="KW-0540">Nuclease</keyword>
<dbReference type="Pfam" id="PF01351">
    <property type="entry name" value="RNase_HII"/>
    <property type="match status" value="1"/>
</dbReference>
<keyword evidence="19" id="KW-1185">Reference proteome</keyword>
<dbReference type="CDD" id="cd07182">
    <property type="entry name" value="RNase_HII_bacteria_HII_like"/>
    <property type="match status" value="1"/>
</dbReference>
<feature type="binding site" evidence="14 15">
    <location>
        <position position="77"/>
    </location>
    <ligand>
        <name>a divalent metal cation</name>
        <dbReference type="ChEBI" id="CHEBI:60240"/>
    </ligand>
</feature>
<dbReference type="Proteomes" id="UP001596158">
    <property type="component" value="Unassembled WGS sequence"/>
</dbReference>
<evidence type="ECO:0000256" key="10">
    <source>
        <dbReference type="ARBA" id="ARBA00022723"/>
    </source>
</evidence>
<keyword evidence="11 14" id="KW-0255">Endonuclease</keyword>
<comment type="catalytic activity">
    <reaction evidence="1 14 15 16">
        <text>Endonucleolytic cleavage to 5'-phosphomonoester.</text>
        <dbReference type="EC" id="3.1.26.4"/>
    </reaction>
</comment>
<dbReference type="PROSITE" id="PS51975">
    <property type="entry name" value="RNASE_H_2"/>
    <property type="match status" value="1"/>
</dbReference>
<keyword evidence="12 14" id="KW-0378">Hydrolase</keyword>
<reference evidence="19" key="1">
    <citation type="journal article" date="2019" name="Int. J. Syst. Evol. Microbiol.">
        <title>The Global Catalogue of Microorganisms (GCM) 10K type strain sequencing project: providing services to taxonomists for standard genome sequencing and annotation.</title>
        <authorList>
            <consortium name="The Broad Institute Genomics Platform"/>
            <consortium name="The Broad Institute Genome Sequencing Center for Infectious Disease"/>
            <person name="Wu L."/>
            <person name="Ma J."/>
        </authorList>
    </citation>
    <scope>NUCLEOTIDE SEQUENCE [LARGE SCALE GENOMIC DNA]</scope>
    <source>
        <strain evidence="19">CCM 8924</strain>
    </source>
</reference>
<proteinExistence type="inferred from homology"/>
<gene>
    <name evidence="14" type="primary">rnhB</name>
    <name evidence="18" type="ORF">ACFQGR_08880</name>
</gene>
<evidence type="ECO:0000256" key="7">
    <source>
        <dbReference type="ARBA" id="ARBA00019179"/>
    </source>
</evidence>
<organism evidence="18 19">
    <name type="scientific">Weissella sagaensis</name>
    <dbReference type="NCBI Taxonomy" id="2559928"/>
    <lineage>
        <taxon>Bacteria</taxon>
        <taxon>Bacillati</taxon>
        <taxon>Bacillota</taxon>
        <taxon>Bacilli</taxon>
        <taxon>Lactobacillales</taxon>
        <taxon>Lactobacillaceae</taxon>
        <taxon>Weissella</taxon>
    </lineage>
</organism>
<feature type="domain" description="RNase H type-2" evidence="17">
    <location>
        <begin position="71"/>
        <end position="255"/>
    </location>
</feature>
<dbReference type="PANTHER" id="PTHR10954:SF18">
    <property type="entry name" value="RIBONUCLEASE HII"/>
    <property type="match status" value="1"/>
</dbReference>
<keyword evidence="8 14" id="KW-0963">Cytoplasm</keyword>
<dbReference type="PANTHER" id="PTHR10954">
    <property type="entry name" value="RIBONUCLEASE H2 SUBUNIT A"/>
    <property type="match status" value="1"/>
</dbReference>
<comment type="cofactor">
    <cofactor evidence="14 15">
        <name>Mn(2+)</name>
        <dbReference type="ChEBI" id="CHEBI:29035"/>
    </cofactor>
    <cofactor evidence="14 15">
        <name>Mg(2+)</name>
        <dbReference type="ChEBI" id="CHEBI:18420"/>
    </cofactor>
    <text evidence="14 15">Manganese or magnesium. Binds 1 divalent metal ion per monomer in the absence of substrate. May bind a second metal ion after substrate binding.</text>
</comment>
<evidence type="ECO:0000256" key="9">
    <source>
        <dbReference type="ARBA" id="ARBA00022722"/>
    </source>
</evidence>
<sequence>MSHNKETIGSIKKLLNSKPTADELVRWRQDQRIGVQKLLMQYDKQQEKKQHQQQAFEKRLIFEKQAWQQGAHLAGVDEVGRGPLAGPVVAAAVVIDESFDMTIVHDSKQLTEKTRLKLDQELREKVVDFAFGIVDAEQIDSLNIYEASRIAMRQAIEALHVPIDGLLIDAMTVDLPLPQEKLIKGDDRSISIGAASILAKNYRDALMKEFAVQYPGYGFEHNAGYGTAEHLAGLAKLGVTPIHRKTFSPVKKHLK</sequence>
<evidence type="ECO:0000256" key="16">
    <source>
        <dbReference type="RuleBase" id="RU003515"/>
    </source>
</evidence>
<dbReference type="NCBIfam" id="NF000594">
    <property type="entry name" value="PRK00015.1-1"/>
    <property type="match status" value="1"/>
</dbReference>
<keyword evidence="13 14" id="KW-0464">Manganese</keyword>
<dbReference type="SUPFAM" id="SSF53098">
    <property type="entry name" value="Ribonuclease H-like"/>
    <property type="match status" value="1"/>
</dbReference>
<dbReference type="InterPro" id="IPR001352">
    <property type="entry name" value="RNase_HII/HIII"/>
</dbReference>
<evidence type="ECO:0000256" key="6">
    <source>
        <dbReference type="ARBA" id="ARBA00012180"/>
    </source>
</evidence>
<dbReference type="InterPro" id="IPR036397">
    <property type="entry name" value="RNaseH_sf"/>
</dbReference>
<dbReference type="HAMAP" id="MF_00052_B">
    <property type="entry name" value="RNase_HII_B"/>
    <property type="match status" value="1"/>
</dbReference>
<evidence type="ECO:0000259" key="17">
    <source>
        <dbReference type="PROSITE" id="PS51975"/>
    </source>
</evidence>
<dbReference type="InterPro" id="IPR022898">
    <property type="entry name" value="RNase_HII"/>
</dbReference>
<evidence type="ECO:0000256" key="3">
    <source>
        <dbReference type="ARBA" id="ARBA00004065"/>
    </source>
</evidence>
<keyword evidence="10 14" id="KW-0479">Metal-binding</keyword>
<name>A0ABW1RVG7_9LACO</name>
<evidence type="ECO:0000256" key="5">
    <source>
        <dbReference type="ARBA" id="ARBA00007383"/>
    </source>
</evidence>
<comment type="subcellular location">
    <subcellularLocation>
        <location evidence="4 14">Cytoplasm</location>
    </subcellularLocation>
</comment>
<comment type="cofactor">
    <cofactor evidence="2">
        <name>Mg(2+)</name>
        <dbReference type="ChEBI" id="CHEBI:18420"/>
    </cofactor>
</comment>
<comment type="caution">
    <text evidence="18">The sequence shown here is derived from an EMBL/GenBank/DDBJ whole genome shotgun (WGS) entry which is preliminary data.</text>
</comment>
<evidence type="ECO:0000313" key="19">
    <source>
        <dbReference type="Proteomes" id="UP001596158"/>
    </source>
</evidence>
<dbReference type="EMBL" id="JBHSSG010000014">
    <property type="protein sequence ID" value="MFC6179482.1"/>
    <property type="molecule type" value="Genomic_DNA"/>
</dbReference>
<evidence type="ECO:0000256" key="14">
    <source>
        <dbReference type="HAMAP-Rule" id="MF_00052"/>
    </source>
</evidence>
<protein>
    <recommendedName>
        <fullName evidence="7 14">Ribonuclease HII</fullName>
        <shortName evidence="14">RNase HII</shortName>
        <ecNumber evidence="6 14">3.1.26.4</ecNumber>
    </recommendedName>
</protein>
<feature type="binding site" evidence="14 15">
    <location>
        <position position="78"/>
    </location>
    <ligand>
        <name>a divalent metal cation</name>
        <dbReference type="ChEBI" id="CHEBI:60240"/>
    </ligand>
</feature>
<evidence type="ECO:0000256" key="11">
    <source>
        <dbReference type="ARBA" id="ARBA00022759"/>
    </source>
</evidence>
<dbReference type="NCBIfam" id="NF000595">
    <property type="entry name" value="PRK00015.1-3"/>
    <property type="match status" value="1"/>
</dbReference>
<comment type="function">
    <text evidence="3 14 16">Endonuclease that specifically degrades the RNA of RNA-DNA hybrids.</text>
</comment>
<evidence type="ECO:0000256" key="8">
    <source>
        <dbReference type="ARBA" id="ARBA00022490"/>
    </source>
</evidence>
<dbReference type="Gene3D" id="3.30.420.10">
    <property type="entry name" value="Ribonuclease H-like superfamily/Ribonuclease H"/>
    <property type="match status" value="1"/>
</dbReference>
<feature type="binding site" evidence="14 15">
    <location>
        <position position="169"/>
    </location>
    <ligand>
        <name>a divalent metal cation</name>
        <dbReference type="ChEBI" id="CHEBI:60240"/>
    </ligand>
</feature>
<dbReference type="GO" id="GO:0004523">
    <property type="term" value="F:RNA-DNA hybrid ribonuclease activity"/>
    <property type="evidence" value="ECO:0007669"/>
    <property type="project" value="UniProtKB-EC"/>
</dbReference>
<comment type="similarity">
    <text evidence="5 14 16">Belongs to the RNase HII family.</text>
</comment>
<dbReference type="EC" id="3.1.26.4" evidence="6 14"/>
<evidence type="ECO:0000256" key="13">
    <source>
        <dbReference type="ARBA" id="ARBA00023211"/>
    </source>
</evidence>
<evidence type="ECO:0000256" key="1">
    <source>
        <dbReference type="ARBA" id="ARBA00000077"/>
    </source>
</evidence>
<evidence type="ECO:0000256" key="4">
    <source>
        <dbReference type="ARBA" id="ARBA00004496"/>
    </source>
</evidence>
<evidence type="ECO:0000313" key="18">
    <source>
        <dbReference type="EMBL" id="MFC6179482.1"/>
    </source>
</evidence>
<dbReference type="InterPro" id="IPR012337">
    <property type="entry name" value="RNaseH-like_sf"/>
</dbReference>
<dbReference type="InterPro" id="IPR024567">
    <property type="entry name" value="RNase_HII/HIII_dom"/>
</dbReference>
<evidence type="ECO:0000256" key="2">
    <source>
        <dbReference type="ARBA" id="ARBA00001946"/>
    </source>
</evidence>
<accession>A0ABW1RVG7</accession>
<dbReference type="RefSeq" id="WP_042492492.1">
    <property type="nucleotide sequence ID" value="NZ_BJDT01000006.1"/>
</dbReference>
<evidence type="ECO:0000256" key="15">
    <source>
        <dbReference type="PROSITE-ProRule" id="PRU01319"/>
    </source>
</evidence>
<evidence type="ECO:0000256" key="12">
    <source>
        <dbReference type="ARBA" id="ARBA00022801"/>
    </source>
</evidence>